<proteinExistence type="predicted"/>
<dbReference type="Proteomes" id="UP000887013">
    <property type="component" value="Unassembled WGS sequence"/>
</dbReference>
<evidence type="ECO:0000313" key="1">
    <source>
        <dbReference type="EMBL" id="GFT32071.1"/>
    </source>
</evidence>
<accession>A0A8X6NUG9</accession>
<evidence type="ECO:0000313" key="2">
    <source>
        <dbReference type="Proteomes" id="UP000887013"/>
    </source>
</evidence>
<keyword evidence="2" id="KW-1185">Reference proteome</keyword>
<gene>
    <name evidence="1" type="ORF">NPIL_530521</name>
</gene>
<organism evidence="1 2">
    <name type="scientific">Nephila pilipes</name>
    <name type="common">Giant wood spider</name>
    <name type="synonym">Nephila maculata</name>
    <dbReference type="NCBI Taxonomy" id="299642"/>
    <lineage>
        <taxon>Eukaryota</taxon>
        <taxon>Metazoa</taxon>
        <taxon>Ecdysozoa</taxon>
        <taxon>Arthropoda</taxon>
        <taxon>Chelicerata</taxon>
        <taxon>Arachnida</taxon>
        <taxon>Araneae</taxon>
        <taxon>Araneomorphae</taxon>
        <taxon>Entelegynae</taxon>
        <taxon>Araneoidea</taxon>
        <taxon>Nephilidae</taxon>
        <taxon>Nephila</taxon>
    </lineage>
</organism>
<reference evidence="1" key="1">
    <citation type="submission" date="2020-08" db="EMBL/GenBank/DDBJ databases">
        <title>Multicomponent nature underlies the extraordinary mechanical properties of spider dragline silk.</title>
        <authorList>
            <person name="Kono N."/>
            <person name="Nakamura H."/>
            <person name="Mori M."/>
            <person name="Yoshida Y."/>
            <person name="Ohtoshi R."/>
            <person name="Malay A.D."/>
            <person name="Moran D.A.P."/>
            <person name="Tomita M."/>
            <person name="Numata K."/>
            <person name="Arakawa K."/>
        </authorList>
    </citation>
    <scope>NUCLEOTIDE SEQUENCE</scope>
</reference>
<name>A0A8X6NUG9_NEPPI</name>
<sequence length="71" mass="7805">MLRIEDSSKPKCLPASRALLAPAVDSDANVSISTVTRSELVCLRLSRLTLTIIKRSSFLKSLNKLCETCHC</sequence>
<protein>
    <submittedName>
        <fullName evidence="1">Uncharacterized protein</fullName>
    </submittedName>
</protein>
<comment type="caution">
    <text evidence="1">The sequence shown here is derived from an EMBL/GenBank/DDBJ whole genome shotgun (WGS) entry which is preliminary data.</text>
</comment>
<dbReference type="AlphaFoldDB" id="A0A8X6NUG9"/>
<dbReference type="EMBL" id="BMAW01108041">
    <property type="protein sequence ID" value="GFT32071.1"/>
    <property type="molecule type" value="Genomic_DNA"/>
</dbReference>